<dbReference type="Pfam" id="PF06114">
    <property type="entry name" value="Peptidase_M78"/>
    <property type="match status" value="1"/>
</dbReference>
<proteinExistence type="inferred from homology"/>
<dbReference type="SUPFAM" id="SSF47413">
    <property type="entry name" value="lambda repressor-like DNA-binding domains"/>
    <property type="match status" value="1"/>
</dbReference>
<protein>
    <recommendedName>
        <fullName evidence="2">HTH cro/C1-type domain-containing protein</fullName>
    </recommendedName>
</protein>
<dbReference type="GO" id="GO:0003677">
    <property type="term" value="F:DNA binding"/>
    <property type="evidence" value="ECO:0007669"/>
    <property type="project" value="InterPro"/>
</dbReference>
<sequence length="395" mass="45199">MFVLGGAIMSNHTISSNLLRIRKDRGLSQERLAEISGLSRGAYRNLEKGHAEPRTDTLKSLSAALEVPLKELFTPVRTLERVRFRSLKRLKSRDQVLAQVTRWLGDFADLEDLTGEKSAYGLKPLWADIESRKNRDIPAIASMVRESFGLSAREPVHDICGLLESMGVKVYSLFVANDAFMGLSVSEEDGGPAVIVNTWERLPVETWIFSAAHELGHLLLHLGAYDVSEEQEDKAQEIEADEFASHFLMPEEVFRKEWEETAGLSLVDRVLKVKRVFRVSWRTVLFRVAQMLPDTQRFIVWQRFNQEYKQLKKGRSLLKHDEPFGIDREIYQDPHGVRPVGVEPEGMQPHDFLEDRLSRLVRKAVEEDIISMSRASEILQMPLNQMRELSCSWVA</sequence>
<dbReference type="PANTHER" id="PTHR43236:SF1">
    <property type="entry name" value="BLL7220 PROTEIN"/>
    <property type="match status" value="1"/>
</dbReference>
<gene>
    <name evidence="3" type="ORF">MNBD_GAMMA09-40</name>
</gene>
<reference evidence="3" key="1">
    <citation type="submission" date="2018-06" db="EMBL/GenBank/DDBJ databases">
        <authorList>
            <person name="Zhirakovskaya E."/>
        </authorList>
    </citation>
    <scope>NUCLEOTIDE SEQUENCE</scope>
</reference>
<dbReference type="EMBL" id="UOFI01000212">
    <property type="protein sequence ID" value="VAW70960.1"/>
    <property type="molecule type" value="Genomic_DNA"/>
</dbReference>
<dbReference type="InterPro" id="IPR010359">
    <property type="entry name" value="IrrE_HExxH"/>
</dbReference>
<dbReference type="AlphaFoldDB" id="A0A3B0Y244"/>
<dbReference type="InterPro" id="IPR010982">
    <property type="entry name" value="Lambda_DNA-bd_dom_sf"/>
</dbReference>
<dbReference type="SMART" id="SM00530">
    <property type="entry name" value="HTH_XRE"/>
    <property type="match status" value="1"/>
</dbReference>
<feature type="domain" description="HTH cro/C1-type" evidence="2">
    <location>
        <begin position="18"/>
        <end position="72"/>
    </location>
</feature>
<dbReference type="CDD" id="cd00093">
    <property type="entry name" value="HTH_XRE"/>
    <property type="match status" value="1"/>
</dbReference>
<dbReference type="Gene3D" id="1.10.260.40">
    <property type="entry name" value="lambda repressor-like DNA-binding domains"/>
    <property type="match status" value="1"/>
</dbReference>
<accession>A0A3B0Y244</accession>
<evidence type="ECO:0000259" key="2">
    <source>
        <dbReference type="PROSITE" id="PS50943"/>
    </source>
</evidence>
<name>A0A3B0Y244_9ZZZZ</name>
<evidence type="ECO:0000313" key="3">
    <source>
        <dbReference type="EMBL" id="VAW70960.1"/>
    </source>
</evidence>
<comment type="similarity">
    <text evidence="1">Belongs to the short-chain fatty acyl-CoA assimilation regulator (ScfR) family.</text>
</comment>
<dbReference type="PROSITE" id="PS50943">
    <property type="entry name" value="HTH_CROC1"/>
    <property type="match status" value="1"/>
</dbReference>
<dbReference type="Gene3D" id="1.10.10.2910">
    <property type="match status" value="1"/>
</dbReference>
<dbReference type="PANTHER" id="PTHR43236">
    <property type="entry name" value="ANTITOXIN HIGA1"/>
    <property type="match status" value="1"/>
</dbReference>
<dbReference type="InterPro" id="IPR001387">
    <property type="entry name" value="Cro/C1-type_HTH"/>
</dbReference>
<dbReference type="Pfam" id="PF01381">
    <property type="entry name" value="HTH_3"/>
    <property type="match status" value="1"/>
</dbReference>
<organism evidence="3">
    <name type="scientific">hydrothermal vent metagenome</name>
    <dbReference type="NCBI Taxonomy" id="652676"/>
    <lineage>
        <taxon>unclassified sequences</taxon>
        <taxon>metagenomes</taxon>
        <taxon>ecological metagenomes</taxon>
    </lineage>
</organism>
<evidence type="ECO:0000256" key="1">
    <source>
        <dbReference type="ARBA" id="ARBA00007227"/>
    </source>
</evidence>
<dbReference type="InterPro" id="IPR052345">
    <property type="entry name" value="Rad_response_metalloprotease"/>
</dbReference>